<accession>A0AAD5L450</accession>
<reference evidence="2 3" key="1">
    <citation type="submission" date="2022-05" db="EMBL/GenBank/DDBJ databases">
        <title>A multi-omics perspective on studying reproductive biology in Daphnia sinensis.</title>
        <authorList>
            <person name="Jia J."/>
        </authorList>
    </citation>
    <scope>NUCLEOTIDE SEQUENCE [LARGE SCALE GENOMIC DNA]</scope>
    <source>
        <strain evidence="2 3">WSL</strain>
    </source>
</reference>
<sequence>MTKIKKLKDSQRGTIKGKRNRRHIQRGTCRFHQIASLFLVLTDPSGGQRSFDFVIFHLISSMKKLSANVTDGSVYTRSETDVAESGHFARGQCAGPSNSVTRQHNIDSSGPCIYAFSDRRVGCCAHHGALEILLKGDSNTRL</sequence>
<evidence type="ECO:0000313" key="3">
    <source>
        <dbReference type="Proteomes" id="UP000820818"/>
    </source>
</evidence>
<proteinExistence type="predicted"/>
<evidence type="ECO:0000256" key="1">
    <source>
        <dbReference type="SAM" id="MobiDB-lite"/>
    </source>
</evidence>
<comment type="caution">
    <text evidence="2">The sequence shown here is derived from an EMBL/GenBank/DDBJ whole genome shotgun (WGS) entry which is preliminary data.</text>
</comment>
<name>A0AAD5L450_9CRUS</name>
<dbReference type="EMBL" id="WJBH02000007">
    <property type="protein sequence ID" value="KAI9555686.1"/>
    <property type="molecule type" value="Genomic_DNA"/>
</dbReference>
<evidence type="ECO:0000313" key="2">
    <source>
        <dbReference type="EMBL" id="KAI9555686.1"/>
    </source>
</evidence>
<gene>
    <name evidence="2" type="ORF">GHT06_018201</name>
</gene>
<dbReference type="AlphaFoldDB" id="A0AAD5L450"/>
<feature type="region of interest" description="Disordered" evidence="1">
    <location>
        <begin position="1"/>
        <end position="22"/>
    </location>
</feature>
<keyword evidence="3" id="KW-1185">Reference proteome</keyword>
<dbReference type="Proteomes" id="UP000820818">
    <property type="component" value="Linkage Group LG7"/>
</dbReference>
<organism evidence="2 3">
    <name type="scientific">Daphnia sinensis</name>
    <dbReference type="NCBI Taxonomy" id="1820382"/>
    <lineage>
        <taxon>Eukaryota</taxon>
        <taxon>Metazoa</taxon>
        <taxon>Ecdysozoa</taxon>
        <taxon>Arthropoda</taxon>
        <taxon>Crustacea</taxon>
        <taxon>Branchiopoda</taxon>
        <taxon>Diplostraca</taxon>
        <taxon>Cladocera</taxon>
        <taxon>Anomopoda</taxon>
        <taxon>Daphniidae</taxon>
        <taxon>Daphnia</taxon>
        <taxon>Daphnia similis group</taxon>
    </lineage>
</organism>
<protein>
    <submittedName>
        <fullName evidence="2">Uncharacterized protein</fullName>
    </submittedName>
</protein>